<dbReference type="InterPro" id="IPR027417">
    <property type="entry name" value="P-loop_NTPase"/>
</dbReference>
<dbReference type="InterPro" id="IPR020587">
    <property type="entry name" value="RecA_monomer-monomer_interface"/>
</dbReference>
<dbReference type="CDD" id="cd19514">
    <property type="entry name" value="DMC1"/>
    <property type="match status" value="1"/>
</dbReference>
<keyword evidence="6" id="KW-0539">Nucleus</keyword>
<evidence type="ECO:0000256" key="3">
    <source>
        <dbReference type="ARBA" id="ARBA00022741"/>
    </source>
</evidence>
<feature type="domain" description="RecA family profile 2" evidence="11">
    <location>
        <begin position="274"/>
        <end position="337"/>
    </location>
</feature>
<dbReference type="GO" id="GO:0003690">
    <property type="term" value="F:double-stranded DNA binding"/>
    <property type="evidence" value="ECO:0007669"/>
    <property type="project" value="TreeGrafter"/>
</dbReference>
<dbReference type="InterPro" id="IPR011940">
    <property type="entry name" value="Dmc1"/>
</dbReference>
<evidence type="ECO:0000313" key="12">
    <source>
        <dbReference type="EMBL" id="CAD9757570.1"/>
    </source>
</evidence>
<keyword evidence="3 9" id="KW-0547">Nucleotide-binding</keyword>
<dbReference type="GO" id="GO:0003697">
    <property type="term" value="F:single-stranded DNA binding"/>
    <property type="evidence" value="ECO:0007669"/>
    <property type="project" value="TreeGrafter"/>
</dbReference>
<dbReference type="GO" id="GO:0000150">
    <property type="term" value="F:DNA strand exchange activity"/>
    <property type="evidence" value="ECO:0007669"/>
    <property type="project" value="InterPro"/>
</dbReference>
<evidence type="ECO:0000256" key="9">
    <source>
        <dbReference type="RuleBase" id="RU003422"/>
    </source>
</evidence>
<dbReference type="Pfam" id="PF08423">
    <property type="entry name" value="Rad51"/>
    <property type="match status" value="1"/>
</dbReference>
<dbReference type="InterPro" id="IPR013632">
    <property type="entry name" value="Rad51_C"/>
</dbReference>
<dbReference type="Gene3D" id="1.10.150.20">
    <property type="entry name" value="5' to 3' exonuclease, C-terminal subdomain"/>
    <property type="match status" value="1"/>
</dbReference>
<dbReference type="GO" id="GO:0000794">
    <property type="term" value="C:condensed nuclear chromosome"/>
    <property type="evidence" value="ECO:0007669"/>
    <property type="project" value="TreeGrafter"/>
</dbReference>
<dbReference type="SUPFAM" id="SSF47794">
    <property type="entry name" value="Rad51 N-terminal domain-like"/>
    <property type="match status" value="1"/>
</dbReference>
<dbReference type="GO" id="GO:0000730">
    <property type="term" value="P:DNA recombinase assembly"/>
    <property type="evidence" value="ECO:0007669"/>
    <property type="project" value="TreeGrafter"/>
</dbReference>
<evidence type="ECO:0000256" key="7">
    <source>
        <dbReference type="ARBA" id="ARBA00023254"/>
    </source>
</evidence>
<evidence type="ECO:0000256" key="6">
    <source>
        <dbReference type="ARBA" id="ARBA00023242"/>
    </source>
</evidence>
<protein>
    <recommendedName>
        <fullName evidence="13">DNA repair protein RAD51 homolog</fullName>
    </recommendedName>
</protein>
<keyword evidence="7" id="KW-0469">Meiosis</keyword>
<dbReference type="InterPro" id="IPR016467">
    <property type="entry name" value="DNA_recomb/repair_RecA-like"/>
</dbReference>
<sequence length="337" mass="37191">MQVENQNDAKEEVQPEEEDFEEIEKLQTVGINVSDIKKLKSAGIYTIKGIWQSTMKTLCGIKGMSEAKATKVKEAANKIQDFGFCTGAAVFEKRKALKKISTGSKEWDKLLGGGIETLSITEIFGEFRTGKTQLCHTLAVVGQLPPEMGGGNGKVVYIDTEGTFRPERIRDIADRFGVDYHAVLDNITYARAFTHEHQMELLIAVAAKMIEERYSVLIVDSSTALFRVDFSGRGQLAERQQKLAQFLSKLIKIAEEFNVACVITNQVVSDPGGGAMFAVDPKKPIGGHIMAHASTTRLYLRKGRGEQRVCKIYDSPSLPESESIYQLSKGGICDVND</sequence>
<dbReference type="GO" id="GO:0070192">
    <property type="term" value="P:chromosome organization involved in meiotic cell cycle"/>
    <property type="evidence" value="ECO:0007669"/>
    <property type="project" value="TreeGrafter"/>
</dbReference>
<evidence type="ECO:0000256" key="8">
    <source>
        <dbReference type="ARBA" id="ARBA00023306"/>
    </source>
</evidence>
<dbReference type="FunFam" id="3.40.50.300:FF:000239">
    <property type="entry name" value="Meiotic recombination protein DMC1"/>
    <property type="match status" value="1"/>
</dbReference>
<dbReference type="GO" id="GO:0007131">
    <property type="term" value="P:reciprocal meiotic recombination"/>
    <property type="evidence" value="ECO:0007669"/>
    <property type="project" value="InterPro"/>
</dbReference>
<keyword evidence="4 9" id="KW-0067">ATP-binding</keyword>
<dbReference type="NCBIfam" id="NF003301">
    <property type="entry name" value="PRK04301.1"/>
    <property type="match status" value="1"/>
</dbReference>
<dbReference type="AlphaFoldDB" id="A0A7S2X9W3"/>
<evidence type="ECO:0000259" key="11">
    <source>
        <dbReference type="PROSITE" id="PS50163"/>
    </source>
</evidence>
<evidence type="ECO:0000259" key="10">
    <source>
        <dbReference type="PROSITE" id="PS50162"/>
    </source>
</evidence>
<dbReference type="NCBIfam" id="TIGR02238">
    <property type="entry name" value="recomb_DMC1"/>
    <property type="match status" value="1"/>
</dbReference>
<evidence type="ECO:0000256" key="1">
    <source>
        <dbReference type="ARBA" id="ARBA00004123"/>
    </source>
</evidence>
<dbReference type="SMART" id="SM00382">
    <property type="entry name" value="AAA"/>
    <property type="match status" value="1"/>
</dbReference>
<evidence type="ECO:0008006" key="13">
    <source>
        <dbReference type="Google" id="ProtNLM"/>
    </source>
</evidence>
<dbReference type="PANTHER" id="PTHR22942">
    <property type="entry name" value="RECA/RAD51/RADA DNA STRAND-PAIRING FAMILY MEMBER"/>
    <property type="match status" value="1"/>
</dbReference>
<dbReference type="InterPro" id="IPR010995">
    <property type="entry name" value="DNA_repair_Rad51/TF_NusA_a-hlx"/>
</dbReference>
<dbReference type="GO" id="GO:0005524">
    <property type="term" value="F:ATP binding"/>
    <property type="evidence" value="ECO:0007669"/>
    <property type="project" value="UniProtKB-KW"/>
</dbReference>
<accession>A0A7S2X9W3</accession>
<gene>
    <name evidence="12" type="ORF">LSP00402_LOCUS6760</name>
</gene>
<dbReference type="SUPFAM" id="SSF52540">
    <property type="entry name" value="P-loop containing nucleoside triphosphate hydrolases"/>
    <property type="match status" value="1"/>
</dbReference>
<comment type="subcellular location">
    <subcellularLocation>
        <location evidence="1">Nucleus</location>
    </subcellularLocation>
</comment>
<keyword evidence="8" id="KW-0131">Cell cycle</keyword>
<dbReference type="PANTHER" id="PTHR22942:SF30">
    <property type="entry name" value="MEIOTIC RECOMBINATION PROTEIN DMC1_LIM15 HOMOLOG"/>
    <property type="match status" value="1"/>
</dbReference>
<evidence type="ECO:0000256" key="2">
    <source>
        <dbReference type="ARBA" id="ARBA00008897"/>
    </source>
</evidence>
<comment type="similarity">
    <text evidence="2">Belongs to the RecA family. DMC1 subfamily.</text>
</comment>
<proteinExistence type="inferred from homology"/>
<evidence type="ECO:0000256" key="5">
    <source>
        <dbReference type="ARBA" id="ARBA00023125"/>
    </source>
</evidence>
<dbReference type="InterPro" id="IPR003593">
    <property type="entry name" value="AAA+_ATPase"/>
</dbReference>
<dbReference type="InterPro" id="IPR020588">
    <property type="entry name" value="RecA_ATP-bd"/>
</dbReference>
<organism evidence="12">
    <name type="scientific">Lotharella oceanica</name>
    <dbReference type="NCBI Taxonomy" id="641309"/>
    <lineage>
        <taxon>Eukaryota</taxon>
        <taxon>Sar</taxon>
        <taxon>Rhizaria</taxon>
        <taxon>Cercozoa</taxon>
        <taxon>Chlorarachniophyceae</taxon>
        <taxon>Lotharella</taxon>
    </lineage>
</organism>
<dbReference type="GO" id="GO:0006312">
    <property type="term" value="P:mitotic recombination"/>
    <property type="evidence" value="ECO:0007669"/>
    <property type="project" value="TreeGrafter"/>
</dbReference>
<dbReference type="PROSITE" id="PS50163">
    <property type="entry name" value="RECA_3"/>
    <property type="match status" value="1"/>
</dbReference>
<keyword evidence="5" id="KW-0238">DNA-binding</keyword>
<dbReference type="EMBL" id="HBHP01010932">
    <property type="protein sequence ID" value="CAD9757570.1"/>
    <property type="molecule type" value="Transcribed_RNA"/>
</dbReference>
<dbReference type="Gene3D" id="3.40.50.300">
    <property type="entry name" value="P-loop containing nucleotide triphosphate hydrolases"/>
    <property type="match status" value="1"/>
</dbReference>
<feature type="domain" description="RecA family profile 1" evidence="10">
    <location>
        <begin position="96"/>
        <end position="267"/>
    </location>
</feature>
<dbReference type="PROSITE" id="PS50162">
    <property type="entry name" value="RECA_2"/>
    <property type="match status" value="1"/>
</dbReference>
<evidence type="ECO:0000256" key="4">
    <source>
        <dbReference type="ARBA" id="ARBA00022840"/>
    </source>
</evidence>
<dbReference type="GO" id="GO:0140664">
    <property type="term" value="F:ATP-dependent DNA damage sensor activity"/>
    <property type="evidence" value="ECO:0007669"/>
    <property type="project" value="InterPro"/>
</dbReference>
<dbReference type="GO" id="GO:0042148">
    <property type="term" value="P:DNA strand invasion"/>
    <property type="evidence" value="ECO:0007669"/>
    <property type="project" value="TreeGrafter"/>
</dbReference>
<reference evidence="12" key="1">
    <citation type="submission" date="2021-01" db="EMBL/GenBank/DDBJ databases">
        <authorList>
            <person name="Corre E."/>
            <person name="Pelletier E."/>
            <person name="Niang G."/>
            <person name="Scheremetjew M."/>
            <person name="Finn R."/>
            <person name="Kale V."/>
            <person name="Holt S."/>
            <person name="Cochrane G."/>
            <person name="Meng A."/>
            <person name="Brown T."/>
            <person name="Cohen L."/>
        </authorList>
    </citation>
    <scope>NUCLEOTIDE SEQUENCE</scope>
    <source>
        <strain evidence="12">CCMP622</strain>
    </source>
</reference>
<dbReference type="PIRSF" id="PIRSF005856">
    <property type="entry name" value="Rad51"/>
    <property type="match status" value="1"/>
</dbReference>
<name>A0A7S2X9W3_9EUKA</name>